<reference evidence="2" key="1">
    <citation type="submission" date="2022-11" db="EMBL/GenBank/DDBJ databases">
        <authorList>
            <person name="Somphong A."/>
            <person name="Phongsopitanun W."/>
        </authorList>
    </citation>
    <scope>NUCLEOTIDE SEQUENCE</scope>
    <source>
        <strain evidence="2">Pm04-4</strain>
    </source>
</reference>
<feature type="transmembrane region" description="Helical" evidence="1">
    <location>
        <begin position="38"/>
        <end position="57"/>
    </location>
</feature>
<keyword evidence="3" id="KW-1185">Reference proteome</keyword>
<protein>
    <submittedName>
        <fullName evidence="2">DUF4173 domain-containing protein</fullName>
    </submittedName>
</protein>
<sequence length="503" mass="53439">MSLAPTPIPQTKPLPVLHGPWPSTAPWARYWPGPVRPASALTVAAVAGAAVIAALSLPLDRPGVGWLVTALAGLAAVILAGPISTQTGPPPLVVRPRYSPGPERIAWGTATLALIAVGTFRSAGWLFVLCLVVATLTGALALAGGRSMRSVFAAYTMPFLAAFRSLPWLSRGLSRINRPDGGAGVRIAATAGVSVVLLAAFGGLLASADSRFATALEHLVPDLGIGTVFRWVFVGGPASMIVGAAAFLRSAPPNLSRLDATEGRKVHRWEWAVPLGLLTLLFGAFVLVQATGQEPVRAFADEARQGFWQLSFVVGLTLLVLAGAARWAPRDKPADRLLIRVILGVLTGLTLVIAGTALHRITLYTDEYGLTRLRLLVFWCELWFVFVLLLILVAGRNLRAPWLPRVAIAAGVLALIGLAVANPDGVIAEHNLQPRDRPIDLVYLGNLSPDAVPALMDLPSDRRACVLREIKDDLTPGDWRSWNLGSARARTLINASGQTWCGQ</sequence>
<comment type="caution">
    <text evidence="2">The sequence shown here is derived from an EMBL/GenBank/DDBJ whole genome shotgun (WGS) entry which is preliminary data.</text>
</comment>
<keyword evidence="1" id="KW-1133">Transmembrane helix</keyword>
<dbReference type="InterPro" id="IPR025291">
    <property type="entry name" value="DUF4153"/>
</dbReference>
<evidence type="ECO:0000313" key="3">
    <source>
        <dbReference type="Proteomes" id="UP001151002"/>
    </source>
</evidence>
<evidence type="ECO:0000256" key="1">
    <source>
        <dbReference type="SAM" id="Phobius"/>
    </source>
</evidence>
<feature type="transmembrane region" description="Helical" evidence="1">
    <location>
        <begin position="269"/>
        <end position="287"/>
    </location>
</feature>
<keyword evidence="1" id="KW-0812">Transmembrane</keyword>
<keyword evidence="1" id="KW-0472">Membrane</keyword>
<feature type="transmembrane region" description="Helical" evidence="1">
    <location>
        <begin position="228"/>
        <end position="248"/>
    </location>
</feature>
<dbReference type="EMBL" id="JAPNTZ010000009">
    <property type="protein sequence ID" value="MCY1141307.1"/>
    <property type="molecule type" value="Genomic_DNA"/>
</dbReference>
<feature type="transmembrane region" description="Helical" evidence="1">
    <location>
        <begin position="337"/>
        <end position="356"/>
    </location>
</feature>
<dbReference type="Pfam" id="PF13687">
    <property type="entry name" value="DUF4153"/>
    <property type="match status" value="1"/>
</dbReference>
<feature type="transmembrane region" description="Helical" evidence="1">
    <location>
        <begin position="64"/>
        <end position="84"/>
    </location>
</feature>
<accession>A0ABT4B470</accession>
<name>A0ABT4B470_9ACTN</name>
<organism evidence="2 3">
    <name type="scientific">Paractinoplanes pyxinae</name>
    <dbReference type="NCBI Taxonomy" id="2997416"/>
    <lineage>
        <taxon>Bacteria</taxon>
        <taxon>Bacillati</taxon>
        <taxon>Actinomycetota</taxon>
        <taxon>Actinomycetes</taxon>
        <taxon>Micromonosporales</taxon>
        <taxon>Micromonosporaceae</taxon>
        <taxon>Paractinoplanes</taxon>
    </lineage>
</organism>
<dbReference type="Proteomes" id="UP001151002">
    <property type="component" value="Unassembled WGS sequence"/>
</dbReference>
<dbReference type="RefSeq" id="WP_267565697.1">
    <property type="nucleotide sequence ID" value="NZ_JAPNTZ010000009.1"/>
</dbReference>
<gene>
    <name evidence="2" type="ORF">OWR29_25195</name>
</gene>
<feature type="transmembrane region" description="Helical" evidence="1">
    <location>
        <begin position="402"/>
        <end position="421"/>
    </location>
</feature>
<feature type="transmembrane region" description="Helical" evidence="1">
    <location>
        <begin position="376"/>
        <end position="395"/>
    </location>
</feature>
<proteinExistence type="predicted"/>
<feature type="transmembrane region" description="Helical" evidence="1">
    <location>
        <begin position="307"/>
        <end position="325"/>
    </location>
</feature>
<evidence type="ECO:0000313" key="2">
    <source>
        <dbReference type="EMBL" id="MCY1141307.1"/>
    </source>
</evidence>
<feature type="transmembrane region" description="Helical" evidence="1">
    <location>
        <begin position="125"/>
        <end position="144"/>
    </location>
</feature>
<feature type="transmembrane region" description="Helical" evidence="1">
    <location>
        <begin position="187"/>
        <end position="208"/>
    </location>
</feature>